<dbReference type="EMBL" id="JBHUIY010000005">
    <property type="protein sequence ID" value="MFD2232979.1"/>
    <property type="molecule type" value="Genomic_DNA"/>
</dbReference>
<dbReference type="Proteomes" id="UP001597296">
    <property type="component" value="Unassembled WGS sequence"/>
</dbReference>
<dbReference type="PROSITE" id="PS51711">
    <property type="entry name" value="G_FEOB"/>
    <property type="match status" value="1"/>
</dbReference>
<evidence type="ECO:0000256" key="3">
    <source>
        <dbReference type="ARBA" id="ARBA00022475"/>
    </source>
</evidence>
<evidence type="ECO:0000256" key="2">
    <source>
        <dbReference type="ARBA" id="ARBA00022448"/>
    </source>
</evidence>
<evidence type="ECO:0000313" key="15">
    <source>
        <dbReference type="EMBL" id="MFD2232979.1"/>
    </source>
</evidence>
<accession>A0ABW5C6T0</accession>
<feature type="transmembrane region" description="Helical" evidence="13">
    <location>
        <begin position="474"/>
        <end position="495"/>
    </location>
</feature>
<feature type="transmembrane region" description="Helical" evidence="13">
    <location>
        <begin position="540"/>
        <end position="557"/>
    </location>
</feature>
<dbReference type="InterPro" id="IPR003373">
    <property type="entry name" value="Fe2_transport_prot-B"/>
</dbReference>
<gene>
    <name evidence="15" type="primary">feoB</name>
    <name evidence="15" type="ORF">ACFSNB_04090</name>
</gene>
<reference evidence="16" key="1">
    <citation type="journal article" date="2019" name="Int. J. Syst. Evol. Microbiol.">
        <title>The Global Catalogue of Microorganisms (GCM) 10K type strain sequencing project: providing services to taxonomists for standard genome sequencing and annotation.</title>
        <authorList>
            <consortium name="The Broad Institute Genomics Platform"/>
            <consortium name="The Broad Institute Genome Sequencing Center for Infectious Disease"/>
            <person name="Wu L."/>
            <person name="Ma J."/>
        </authorList>
    </citation>
    <scope>NUCLEOTIDE SEQUENCE [LARGE SCALE GENOMIC DNA]</scope>
    <source>
        <strain evidence="16">KCTC 15012</strain>
    </source>
</reference>
<proteinExistence type="inferred from homology"/>
<evidence type="ECO:0000313" key="16">
    <source>
        <dbReference type="Proteomes" id="UP001597296"/>
    </source>
</evidence>
<feature type="transmembrane region" description="Helical" evidence="13">
    <location>
        <begin position="375"/>
        <end position="401"/>
    </location>
</feature>
<evidence type="ECO:0000256" key="4">
    <source>
        <dbReference type="ARBA" id="ARBA00022496"/>
    </source>
</evidence>
<evidence type="ECO:0000256" key="8">
    <source>
        <dbReference type="ARBA" id="ARBA00023004"/>
    </source>
</evidence>
<evidence type="ECO:0000256" key="9">
    <source>
        <dbReference type="ARBA" id="ARBA00023065"/>
    </source>
</evidence>
<comment type="subcellular location">
    <subcellularLocation>
        <location evidence="13">Cell inner membrane</location>
        <topology evidence="13">Multi-pass membrane protein</topology>
    </subcellularLocation>
    <subcellularLocation>
        <location evidence="1">Cell membrane</location>
        <topology evidence="1">Multi-pass membrane protein</topology>
    </subcellularLocation>
</comment>
<keyword evidence="8 13" id="KW-0408">Iron</keyword>
<keyword evidence="10 13" id="KW-0342">GTP-binding</keyword>
<evidence type="ECO:0000256" key="7">
    <source>
        <dbReference type="ARBA" id="ARBA00022989"/>
    </source>
</evidence>
<keyword evidence="5 13" id="KW-0812">Transmembrane</keyword>
<name>A0ABW5C6T0_9PROT</name>
<dbReference type="Pfam" id="PF02421">
    <property type="entry name" value="FeoB_N"/>
    <property type="match status" value="1"/>
</dbReference>
<comment type="caution">
    <text evidence="15">The sequence shown here is derived from an EMBL/GenBank/DDBJ whole genome shotgun (WGS) entry which is preliminary data.</text>
</comment>
<dbReference type="Pfam" id="PF07670">
    <property type="entry name" value="Gate"/>
    <property type="match status" value="2"/>
</dbReference>
<dbReference type="InterPro" id="IPR050860">
    <property type="entry name" value="FeoB_GTPase"/>
</dbReference>
<feature type="transmembrane region" description="Helical" evidence="13">
    <location>
        <begin position="609"/>
        <end position="631"/>
    </location>
</feature>
<keyword evidence="11 13" id="KW-0472">Membrane</keyword>
<dbReference type="Gene3D" id="3.40.50.300">
    <property type="entry name" value="P-loop containing nucleotide triphosphate hydrolases"/>
    <property type="match status" value="1"/>
</dbReference>
<sequence>MPDADGAGPRRDAAPSIALVGNPNCGKTALFNALTGARQKVANYAGVTVERKEGMFVSPAGTRVTVIDLPGTYSLRARSPDEAVTRDVVLGRRGDAEIPDAIVCVADATRLQLTLRLVLEIKKLGLPVVLALNMIDEAEQQGIAVDAAELSAALGLPVVPTVAIRKDGITPLLAQLDRTLRLAEAEGLAPTPSRCGWSEPSAHDLRDYHREVEAILARSVARPPGAHAATRRIDRILLHPAAGLPILLALLFVMFQAVFSWARLPMEGIDALLSLLKGAIEAGLADGPLRSLLTDGVIGGVGSVVIFLPQILVLFLFIQILEDSGYMARAAFLLDKMMGGVGLHGRAFIPLLSSFACAVPGIMAARTIENRTDRIATIMIAPLMTCSARLPVYTLIIAAFVPHRAVLGGWVGLPGLVLFALYAVGILSGLLIAFVLKHTVLTGAREPLLMELPAYRWPRPRNVLLGLYERGRAFLTRAGTTIFALMVVVWALASFPAAPDGATMPAIHYSIAGMIGHALEPLLAPIGFTWQIAVALVPGMAAREVAVGVLGTIYALSDSGGGEGLRASLAGVLAQSWGLPTALSFLMWYVFAPQCIATLGVVRRELNSVWWPVAMFAGLISLAYAASFVTFRAATLLLGG</sequence>
<feature type="transmembrane region" description="Helical" evidence="13">
    <location>
        <begin position="241"/>
        <end position="262"/>
    </location>
</feature>
<evidence type="ECO:0000256" key="1">
    <source>
        <dbReference type="ARBA" id="ARBA00004651"/>
    </source>
</evidence>
<feature type="transmembrane region" description="Helical" evidence="13">
    <location>
        <begin position="577"/>
        <end position="602"/>
    </location>
</feature>
<comment type="similarity">
    <text evidence="13">Belongs to the TRAFAC class TrmE-Era-EngA-EngB-Septin-like GTPase superfamily. FeoB GTPase (TC 9.A.8) family.</text>
</comment>
<dbReference type="InterPro" id="IPR006073">
    <property type="entry name" value="GTP-bd"/>
</dbReference>
<evidence type="ECO:0000256" key="5">
    <source>
        <dbReference type="ARBA" id="ARBA00022692"/>
    </source>
</evidence>
<keyword evidence="16" id="KW-1185">Reference proteome</keyword>
<dbReference type="SUPFAM" id="SSF52540">
    <property type="entry name" value="P-loop containing nucleoside triphosphate hydrolases"/>
    <property type="match status" value="1"/>
</dbReference>
<dbReference type="RefSeq" id="WP_377314751.1">
    <property type="nucleotide sequence ID" value="NZ_JBHUIY010000005.1"/>
</dbReference>
<keyword evidence="6" id="KW-0547">Nucleotide-binding</keyword>
<feature type="transmembrane region" description="Helical" evidence="13">
    <location>
        <begin position="297"/>
        <end position="321"/>
    </location>
</feature>
<evidence type="ECO:0000259" key="14">
    <source>
        <dbReference type="PROSITE" id="PS51711"/>
    </source>
</evidence>
<evidence type="ECO:0000256" key="10">
    <source>
        <dbReference type="ARBA" id="ARBA00023134"/>
    </source>
</evidence>
<feature type="domain" description="FeoB-type G" evidence="14">
    <location>
        <begin position="14"/>
        <end position="182"/>
    </location>
</feature>
<dbReference type="PRINTS" id="PR00326">
    <property type="entry name" value="GTP1OBG"/>
</dbReference>
<feature type="transmembrane region" description="Helical" evidence="13">
    <location>
        <begin position="413"/>
        <end position="436"/>
    </location>
</feature>
<dbReference type="PANTHER" id="PTHR43185:SF1">
    <property type="entry name" value="FE(2+) TRANSPORTER FEOB"/>
    <property type="match status" value="1"/>
</dbReference>
<comment type="function">
    <text evidence="13">Probable transporter of a GTP-driven Fe(2+) uptake system.</text>
</comment>
<keyword evidence="3" id="KW-1003">Cell membrane</keyword>
<evidence type="ECO:0000256" key="11">
    <source>
        <dbReference type="ARBA" id="ARBA00023136"/>
    </source>
</evidence>
<dbReference type="InterPro" id="IPR011642">
    <property type="entry name" value="Gate_dom"/>
</dbReference>
<keyword evidence="4 13" id="KW-0410">Iron transport</keyword>
<protein>
    <recommendedName>
        <fullName evidence="12 13">Ferrous iron transport protein B</fullName>
    </recommendedName>
</protein>
<feature type="transmembrane region" description="Helical" evidence="13">
    <location>
        <begin position="507"/>
        <end position="528"/>
    </location>
</feature>
<dbReference type="InterPro" id="IPR011640">
    <property type="entry name" value="Fe2_transport_prot_B_C"/>
</dbReference>
<dbReference type="PANTHER" id="PTHR43185">
    <property type="entry name" value="FERROUS IRON TRANSPORT PROTEIN B"/>
    <property type="match status" value="1"/>
</dbReference>
<organism evidence="15 16">
    <name type="scientific">Phaeospirillum tilakii</name>
    <dbReference type="NCBI Taxonomy" id="741673"/>
    <lineage>
        <taxon>Bacteria</taxon>
        <taxon>Pseudomonadati</taxon>
        <taxon>Pseudomonadota</taxon>
        <taxon>Alphaproteobacteria</taxon>
        <taxon>Rhodospirillales</taxon>
        <taxon>Rhodospirillaceae</taxon>
        <taxon>Phaeospirillum</taxon>
    </lineage>
</organism>
<keyword evidence="9" id="KW-0406">Ion transport</keyword>
<dbReference type="CDD" id="cd01879">
    <property type="entry name" value="FeoB"/>
    <property type="match status" value="1"/>
</dbReference>
<evidence type="ECO:0000256" key="6">
    <source>
        <dbReference type="ARBA" id="ARBA00022741"/>
    </source>
</evidence>
<evidence type="ECO:0000256" key="13">
    <source>
        <dbReference type="RuleBase" id="RU362098"/>
    </source>
</evidence>
<keyword evidence="7 13" id="KW-1133">Transmembrane helix</keyword>
<dbReference type="InterPro" id="IPR030389">
    <property type="entry name" value="G_FEOB_dom"/>
</dbReference>
<dbReference type="InterPro" id="IPR027417">
    <property type="entry name" value="P-loop_NTPase"/>
</dbReference>
<dbReference type="Pfam" id="PF07664">
    <property type="entry name" value="FeoB_C"/>
    <property type="match status" value="1"/>
</dbReference>
<keyword evidence="2 13" id="KW-0813">Transport</keyword>
<evidence type="ECO:0000256" key="12">
    <source>
        <dbReference type="NCBIfam" id="TIGR00437"/>
    </source>
</evidence>
<dbReference type="NCBIfam" id="TIGR00437">
    <property type="entry name" value="feoB"/>
    <property type="match status" value="1"/>
</dbReference>